<protein>
    <submittedName>
        <fullName evidence="2">Uncharacterized protein</fullName>
    </submittedName>
</protein>
<keyword evidence="1" id="KW-0472">Membrane</keyword>
<organism evidence="2 3">
    <name type="scientific">Flemingia macrophylla</name>
    <dbReference type="NCBI Taxonomy" id="520843"/>
    <lineage>
        <taxon>Eukaryota</taxon>
        <taxon>Viridiplantae</taxon>
        <taxon>Streptophyta</taxon>
        <taxon>Embryophyta</taxon>
        <taxon>Tracheophyta</taxon>
        <taxon>Spermatophyta</taxon>
        <taxon>Magnoliopsida</taxon>
        <taxon>eudicotyledons</taxon>
        <taxon>Gunneridae</taxon>
        <taxon>Pentapetalae</taxon>
        <taxon>rosids</taxon>
        <taxon>fabids</taxon>
        <taxon>Fabales</taxon>
        <taxon>Fabaceae</taxon>
        <taxon>Papilionoideae</taxon>
        <taxon>50 kb inversion clade</taxon>
        <taxon>NPAAA clade</taxon>
        <taxon>indigoferoid/millettioid clade</taxon>
        <taxon>Phaseoleae</taxon>
        <taxon>Flemingia</taxon>
    </lineage>
</organism>
<evidence type="ECO:0000256" key="1">
    <source>
        <dbReference type="SAM" id="Phobius"/>
    </source>
</evidence>
<reference evidence="2 3" key="1">
    <citation type="submission" date="2024-08" db="EMBL/GenBank/DDBJ databases">
        <title>Insights into the chromosomal genome structure of Flemingia macrophylla.</title>
        <authorList>
            <person name="Ding Y."/>
            <person name="Zhao Y."/>
            <person name="Bi W."/>
            <person name="Wu M."/>
            <person name="Zhao G."/>
            <person name="Gong Y."/>
            <person name="Li W."/>
            <person name="Zhang P."/>
        </authorList>
    </citation>
    <scope>NUCLEOTIDE SEQUENCE [LARGE SCALE GENOMIC DNA]</scope>
    <source>
        <strain evidence="2">DYQJB</strain>
        <tissue evidence="2">Leaf</tissue>
    </source>
</reference>
<dbReference type="PANTHER" id="PTHR47565:SF2">
    <property type="entry name" value="CYTOCHROME C OXIDASE 19-1"/>
    <property type="match status" value="1"/>
</dbReference>
<dbReference type="AlphaFoldDB" id="A0ABD1MRD3"/>
<dbReference type="EMBL" id="JBGMDY010000004">
    <property type="protein sequence ID" value="KAL2338368.1"/>
    <property type="molecule type" value="Genomic_DNA"/>
</dbReference>
<gene>
    <name evidence="2" type="ORF">Fmac_012814</name>
</gene>
<keyword evidence="1" id="KW-1133">Transmembrane helix</keyword>
<sequence length="325" mass="36391">MHTPITIALGLLSSSIFAMFLFCSSPFRSSTLGFLSISSIVPHHSQALFTQTTHFDILLFALLCMQALLIEDILFPDFGFWIALLICSQTCVSYGMNGSLGARVPFMLCGRCFISVNVQHAKRLTVELETLMKLPFNIDTLPLPSRLFKSGLTSMFSLTTLLMWMVYYMQETVIAVISVAEALCSRAVILFPQSLGVGYTEGTIPLYSLNPSLIFRLVWNFGLDYRSLPSKKSTVGVTVEFVVHLVAIGDSVQCLPRREKREYLNCLKTASHKSEKCRQFSKKYLQCRMEKNLMAKQDLAELGFKESKVETPGGKITEGVDNQDQ</sequence>
<comment type="caution">
    <text evidence="2">The sequence shown here is derived from an EMBL/GenBank/DDBJ whole genome shotgun (WGS) entry which is preliminary data.</text>
</comment>
<evidence type="ECO:0000313" key="2">
    <source>
        <dbReference type="EMBL" id="KAL2338368.1"/>
    </source>
</evidence>
<evidence type="ECO:0000313" key="3">
    <source>
        <dbReference type="Proteomes" id="UP001603857"/>
    </source>
</evidence>
<keyword evidence="1" id="KW-0812">Transmembrane</keyword>
<accession>A0ABD1MRD3</accession>
<feature type="transmembrane region" description="Helical" evidence="1">
    <location>
        <begin position="53"/>
        <end position="71"/>
    </location>
</feature>
<proteinExistence type="predicted"/>
<dbReference type="PROSITE" id="PS51808">
    <property type="entry name" value="CHCH"/>
    <property type="match status" value="1"/>
</dbReference>
<dbReference type="PANTHER" id="PTHR47565">
    <property type="entry name" value="CYTOCHROME C OXIDASE 19-1"/>
    <property type="match status" value="1"/>
</dbReference>
<feature type="transmembrane region" description="Helical" evidence="1">
    <location>
        <begin position="147"/>
        <end position="166"/>
    </location>
</feature>
<feature type="transmembrane region" description="Helical" evidence="1">
    <location>
        <begin position="78"/>
        <end position="96"/>
    </location>
</feature>
<dbReference type="Proteomes" id="UP001603857">
    <property type="component" value="Unassembled WGS sequence"/>
</dbReference>
<name>A0ABD1MRD3_9FABA</name>
<keyword evidence="3" id="KW-1185">Reference proteome</keyword>